<sequence>MSPRFQSGDYLLLSTVFFRLRPEEFLVYQHPEFGVIFKQISSLQGKHFHLRSCNPTGISQEKIGRCDRSKIVGKMLWHFEQPN</sequence>
<comment type="caution">
    <text evidence="2">The sequence shown here is derived from an EMBL/GenBank/DDBJ whole genome shotgun (WGS) entry which is preliminary data.</text>
</comment>
<proteinExistence type="predicted"/>
<dbReference type="EMBL" id="JACHHT010000001">
    <property type="protein sequence ID" value="MBB6520929.1"/>
    <property type="molecule type" value="Genomic_DNA"/>
</dbReference>
<dbReference type="Pfam" id="PF00717">
    <property type="entry name" value="Peptidase_S24"/>
    <property type="match status" value="1"/>
</dbReference>
<feature type="domain" description="Peptidase S24/S26A/S26B/S26C" evidence="1">
    <location>
        <begin position="1"/>
        <end position="75"/>
    </location>
</feature>
<keyword evidence="3" id="KW-1185">Reference proteome</keyword>
<dbReference type="AlphaFoldDB" id="A0A7X0JRG1"/>
<evidence type="ECO:0000259" key="1">
    <source>
        <dbReference type="Pfam" id="PF00717"/>
    </source>
</evidence>
<name>A0A7X0JRG1_9GAMM</name>
<dbReference type="CDD" id="cd06462">
    <property type="entry name" value="Peptidase_S24_S26"/>
    <property type="match status" value="1"/>
</dbReference>
<dbReference type="Proteomes" id="UP000528457">
    <property type="component" value="Unassembled WGS sequence"/>
</dbReference>
<organism evidence="2 3">
    <name type="scientific">Pseudoteredinibacter isoporae</name>
    <dbReference type="NCBI Taxonomy" id="570281"/>
    <lineage>
        <taxon>Bacteria</taxon>
        <taxon>Pseudomonadati</taxon>
        <taxon>Pseudomonadota</taxon>
        <taxon>Gammaproteobacteria</taxon>
        <taxon>Cellvibrionales</taxon>
        <taxon>Cellvibrionaceae</taxon>
        <taxon>Pseudoteredinibacter</taxon>
    </lineage>
</organism>
<dbReference type="InterPro" id="IPR015927">
    <property type="entry name" value="Peptidase_S24_S26A/B/C"/>
</dbReference>
<dbReference type="InParanoid" id="A0A7X0JRG1"/>
<reference evidence="2 3" key="1">
    <citation type="submission" date="2020-08" db="EMBL/GenBank/DDBJ databases">
        <title>Genomic Encyclopedia of Type Strains, Phase IV (KMG-IV): sequencing the most valuable type-strain genomes for metagenomic binning, comparative biology and taxonomic classification.</title>
        <authorList>
            <person name="Goeker M."/>
        </authorList>
    </citation>
    <scope>NUCLEOTIDE SEQUENCE [LARGE SCALE GENOMIC DNA]</scope>
    <source>
        <strain evidence="2 3">DSM 22368</strain>
    </source>
</reference>
<gene>
    <name evidence="2" type="ORF">HNR48_001207</name>
</gene>
<accession>A0A7X0JRG1</accession>
<evidence type="ECO:0000313" key="3">
    <source>
        <dbReference type="Proteomes" id="UP000528457"/>
    </source>
</evidence>
<evidence type="ECO:0000313" key="2">
    <source>
        <dbReference type="EMBL" id="MBB6520929.1"/>
    </source>
</evidence>
<protein>
    <submittedName>
        <fullName evidence="2">Phage repressor protein C with HTH and peptisase S24 domain</fullName>
    </submittedName>
</protein>